<evidence type="ECO:0000256" key="10">
    <source>
        <dbReference type="ARBA" id="ARBA00022692"/>
    </source>
</evidence>
<dbReference type="GO" id="GO:0043066">
    <property type="term" value="P:negative regulation of apoptotic process"/>
    <property type="evidence" value="ECO:0007669"/>
    <property type="project" value="Ensembl"/>
</dbReference>
<evidence type="ECO:0000256" key="11">
    <source>
        <dbReference type="ARBA" id="ARBA00022968"/>
    </source>
</evidence>
<dbReference type="GO" id="GO:0002637">
    <property type="term" value="P:regulation of immunoglobulin production"/>
    <property type="evidence" value="ECO:0007669"/>
    <property type="project" value="Ensembl"/>
</dbReference>
<keyword evidence="9" id="KW-0964">Secreted</keyword>
<dbReference type="SUPFAM" id="SSF49842">
    <property type="entry name" value="TNF-like"/>
    <property type="match status" value="1"/>
</dbReference>
<feature type="transmembrane region" description="Helical" evidence="16">
    <location>
        <begin position="25"/>
        <end position="45"/>
    </location>
</feature>
<dbReference type="CDD" id="cd00184">
    <property type="entry name" value="TNF"/>
    <property type="match status" value="1"/>
</dbReference>
<evidence type="ECO:0000256" key="4">
    <source>
        <dbReference type="ARBA" id="ARBA00004613"/>
    </source>
</evidence>
<keyword evidence="8" id="KW-0202">Cytokine</keyword>
<dbReference type="GO" id="GO:0030168">
    <property type="term" value="P:platelet activation"/>
    <property type="evidence" value="ECO:0007669"/>
    <property type="project" value="Ensembl"/>
</dbReference>
<dbReference type="GO" id="GO:2000353">
    <property type="term" value="P:positive regulation of endothelial cell apoptotic process"/>
    <property type="evidence" value="ECO:0007669"/>
    <property type="project" value="Ensembl"/>
</dbReference>
<accession>A0A8C6YIA3</accession>
<dbReference type="PRINTS" id="PR01702">
    <property type="entry name" value="CD40LIGAND"/>
</dbReference>
<dbReference type="GeneTree" id="ENSGT01130000278318"/>
<evidence type="ECO:0000256" key="8">
    <source>
        <dbReference type="ARBA" id="ARBA00022514"/>
    </source>
</evidence>
<reference evidence="18" key="2">
    <citation type="submission" date="2025-09" db="UniProtKB">
        <authorList>
            <consortium name="Ensembl"/>
        </authorList>
    </citation>
    <scope>IDENTIFICATION</scope>
</reference>
<dbReference type="GO" id="GO:0006954">
    <property type="term" value="P:inflammatory response"/>
    <property type="evidence" value="ECO:0007669"/>
    <property type="project" value="Ensembl"/>
</dbReference>
<organism evidence="18 19">
    <name type="scientific">Naja naja</name>
    <name type="common">Indian cobra</name>
    <dbReference type="NCBI Taxonomy" id="35670"/>
    <lineage>
        <taxon>Eukaryota</taxon>
        <taxon>Metazoa</taxon>
        <taxon>Chordata</taxon>
        <taxon>Craniata</taxon>
        <taxon>Vertebrata</taxon>
        <taxon>Euteleostomi</taxon>
        <taxon>Lepidosauria</taxon>
        <taxon>Squamata</taxon>
        <taxon>Bifurcata</taxon>
        <taxon>Unidentata</taxon>
        <taxon>Episquamata</taxon>
        <taxon>Toxicofera</taxon>
        <taxon>Serpentes</taxon>
        <taxon>Colubroidea</taxon>
        <taxon>Elapidae</taxon>
        <taxon>Elapinae</taxon>
        <taxon>Naja</taxon>
    </lineage>
</organism>
<dbReference type="Pfam" id="PF00229">
    <property type="entry name" value="TNF"/>
    <property type="match status" value="1"/>
</dbReference>
<reference evidence="18" key="1">
    <citation type="submission" date="2025-08" db="UniProtKB">
        <authorList>
            <consortium name="Ensembl"/>
        </authorList>
    </citation>
    <scope>IDENTIFICATION</scope>
</reference>
<evidence type="ECO:0000256" key="14">
    <source>
        <dbReference type="ARBA" id="ARBA00023157"/>
    </source>
</evidence>
<dbReference type="SMART" id="SM00207">
    <property type="entry name" value="TNF"/>
    <property type="match status" value="1"/>
</dbReference>
<evidence type="ECO:0000313" key="19">
    <source>
        <dbReference type="Proteomes" id="UP000694559"/>
    </source>
</evidence>
<dbReference type="GO" id="GO:0005174">
    <property type="term" value="F:CD40 receptor binding"/>
    <property type="evidence" value="ECO:0007669"/>
    <property type="project" value="Ensembl"/>
</dbReference>
<dbReference type="InterPro" id="IPR008983">
    <property type="entry name" value="Tumour_necrosis_fac-like_dom"/>
</dbReference>
<evidence type="ECO:0000259" key="17">
    <source>
        <dbReference type="PROSITE" id="PS50049"/>
    </source>
</evidence>
<feature type="domain" description="THD" evidence="17">
    <location>
        <begin position="114"/>
        <end position="256"/>
    </location>
</feature>
<keyword evidence="10 16" id="KW-0812">Transmembrane</keyword>
<keyword evidence="13 16" id="KW-0472">Membrane</keyword>
<dbReference type="GO" id="GO:0007229">
    <property type="term" value="P:integrin-mediated signaling pathway"/>
    <property type="evidence" value="ECO:0007669"/>
    <property type="project" value="Ensembl"/>
</dbReference>
<dbReference type="GO" id="GO:0005125">
    <property type="term" value="F:cytokine activity"/>
    <property type="evidence" value="ECO:0007669"/>
    <property type="project" value="UniProtKB-KW"/>
</dbReference>
<dbReference type="GO" id="GO:0005178">
    <property type="term" value="F:integrin binding"/>
    <property type="evidence" value="ECO:0007669"/>
    <property type="project" value="Ensembl"/>
</dbReference>
<evidence type="ECO:0000256" key="5">
    <source>
        <dbReference type="ARBA" id="ARBA00008670"/>
    </source>
</evidence>
<evidence type="ECO:0000256" key="2">
    <source>
        <dbReference type="ARBA" id="ARBA00004241"/>
    </source>
</evidence>
<dbReference type="OMA" id="VSFCTKA"/>
<evidence type="ECO:0000256" key="9">
    <source>
        <dbReference type="ARBA" id="ARBA00022525"/>
    </source>
</evidence>
<dbReference type="Gene3D" id="2.60.120.40">
    <property type="match status" value="1"/>
</dbReference>
<dbReference type="InterPro" id="IPR003263">
    <property type="entry name" value="CD40L"/>
</dbReference>
<keyword evidence="12 16" id="KW-1133">Transmembrane helix</keyword>
<evidence type="ECO:0000256" key="15">
    <source>
        <dbReference type="ARBA" id="ARBA00033257"/>
    </source>
</evidence>
<comment type="subcellular location">
    <subcellularLocation>
        <location evidence="3">Cell membrane</location>
        <topology evidence="3">Single-pass type II membrane protein</topology>
    </subcellularLocation>
    <subcellularLocation>
        <location evidence="2">Cell surface</location>
    </subcellularLocation>
    <subcellularLocation>
        <location evidence="4">Secreted</location>
    </subcellularLocation>
</comment>
<dbReference type="GO" id="GO:0043539">
    <property type="term" value="F:protein serine/threonine kinase activator activity"/>
    <property type="evidence" value="ECO:0007669"/>
    <property type="project" value="Ensembl"/>
</dbReference>
<evidence type="ECO:0000256" key="3">
    <source>
        <dbReference type="ARBA" id="ARBA00004401"/>
    </source>
</evidence>
<comment type="function">
    <text evidence="1">Acts as a ligand for integrins, specifically ITGA5:ITGB1 and ITGAV:ITGB3; both integrins and the CD40 receptor are required for activation of CD40-CD40LG signaling, which have cell-type dependent effects, such as B-cell activation, NF-kappa-B signaling and anti-apoptotic signaling.</text>
</comment>
<dbReference type="GO" id="GO:0042100">
    <property type="term" value="P:B cell proliferation"/>
    <property type="evidence" value="ECO:0007669"/>
    <property type="project" value="Ensembl"/>
</dbReference>
<dbReference type="GO" id="GO:0005164">
    <property type="term" value="F:tumor necrosis factor receptor binding"/>
    <property type="evidence" value="ECO:0007669"/>
    <property type="project" value="InterPro"/>
</dbReference>
<keyword evidence="11" id="KW-0735">Signal-anchor</keyword>
<name>A0A8C6YIA3_NAJNA</name>
<dbReference type="GO" id="GO:0009897">
    <property type="term" value="C:external side of plasma membrane"/>
    <property type="evidence" value="ECO:0007669"/>
    <property type="project" value="Ensembl"/>
</dbReference>
<dbReference type="PROSITE" id="PS50049">
    <property type="entry name" value="THD_2"/>
    <property type="match status" value="1"/>
</dbReference>
<dbReference type="AlphaFoldDB" id="A0A8C6YIA3"/>
<dbReference type="InterPro" id="IPR006052">
    <property type="entry name" value="TNF_dom"/>
</dbReference>
<dbReference type="GO" id="GO:0030183">
    <property type="term" value="P:B cell differentiation"/>
    <property type="evidence" value="ECO:0007669"/>
    <property type="project" value="Ensembl"/>
</dbReference>
<comment type="similarity">
    <text evidence="5">Belongs to the tumor necrosis factor family.</text>
</comment>
<dbReference type="GO" id="GO:0032735">
    <property type="term" value="P:positive regulation of interleukin-12 production"/>
    <property type="evidence" value="ECO:0007669"/>
    <property type="project" value="Ensembl"/>
</dbReference>
<evidence type="ECO:0000256" key="16">
    <source>
        <dbReference type="SAM" id="Phobius"/>
    </source>
</evidence>
<dbReference type="GO" id="GO:0023035">
    <property type="term" value="P:CD40 signaling pathway"/>
    <property type="evidence" value="ECO:0007669"/>
    <property type="project" value="Ensembl"/>
</dbReference>
<protein>
    <recommendedName>
        <fullName evidence="6">CD40 ligand</fullName>
    </recommendedName>
    <alternativeName>
        <fullName evidence="15">Tumor necrosis factor ligand superfamily member 5</fullName>
    </alternativeName>
</protein>
<dbReference type="Ensembl" id="ENSNNAT00000029196.1">
    <property type="protein sequence ID" value="ENSNNAP00000027870.1"/>
    <property type="gene ID" value="ENSNNAG00000017980.1"/>
</dbReference>
<keyword evidence="14" id="KW-1015">Disulfide bond</keyword>
<evidence type="ECO:0000256" key="6">
    <source>
        <dbReference type="ARBA" id="ARBA00014276"/>
    </source>
</evidence>
<evidence type="ECO:0000256" key="7">
    <source>
        <dbReference type="ARBA" id="ARBA00022475"/>
    </source>
</evidence>
<dbReference type="GO" id="GO:0005794">
    <property type="term" value="C:Golgi apparatus"/>
    <property type="evidence" value="ECO:0007669"/>
    <property type="project" value="Ensembl"/>
</dbReference>
<evidence type="ECO:0000313" key="18">
    <source>
        <dbReference type="Ensembl" id="ENSNNAP00000027870.1"/>
    </source>
</evidence>
<dbReference type="GO" id="GO:0042102">
    <property type="term" value="P:positive regulation of T cell proliferation"/>
    <property type="evidence" value="ECO:0007669"/>
    <property type="project" value="Ensembl"/>
</dbReference>
<dbReference type="PANTHER" id="PTHR11471">
    <property type="entry name" value="TUMOR NECROSIS FACTOR FAMILY MEMBER"/>
    <property type="match status" value="1"/>
</dbReference>
<proteinExistence type="inferred from homology"/>
<dbReference type="GO" id="GO:0032753">
    <property type="term" value="P:positive regulation of interleukin-4 production"/>
    <property type="evidence" value="ECO:0007669"/>
    <property type="project" value="Ensembl"/>
</dbReference>
<keyword evidence="19" id="KW-1185">Reference proteome</keyword>
<evidence type="ECO:0000256" key="1">
    <source>
        <dbReference type="ARBA" id="ARBA00002725"/>
    </source>
</evidence>
<dbReference type="Proteomes" id="UP000694559">
    <property type="component" value="Unplaced"/>
</dbReference>
<evidence type="ECO:0000256" key="13">
    <source>
        <dbReference type="ARBA" id="ARBA00023136"/>
    </source>
</evidence>
<dbReference type="PANTHER" id="PTHR11471:SF5">
    <property type="entry name" value="CD40 LIGAND"/>
    <property type="match status" value="1"/>
</dbReference>
<keyword evidence="7" id="KW-1003">Cell membrane</keyword>
<evidence type="ECO:0000256" key="12">
    <source>
        <dbReference type="ARBA" id="ARBA00022989"/>
    </source>
</evidence>
<dbReference type="OrthoDB" id="8667946at2759"/>
<gene>
    <name evidence="18" type="primary">CD40LG</name>
</gene>
<dbReference type="GO" id="GO:0045190">
    <property type="term" value="P:isotype switching"/>
    <property type="evidence" value="ECO:0007669"/>
    <property type="project" value="Ensembl"/>
</dbReference>
<dbReference type="GO" id="GO:0005615">
    <property type="term" value="C:extracellular space"/>
    <property type="evidence" value="ECO:0007669"/>
    <property type="project" value="UniProtKB-KW"/>
</dbReference>
<dbReference type="GO" id="GO:0032733">
    <property type="term" value="P:positive regulation of interleukin-10 production"/>
    <property type="evidence" value="ECO:0007669"/>
    <property type="project" value="Ensembl"/>
</dbReference>
<sequence length="257" mass="29133">VINVYGIDEQPETSGKVSRATMKTFLGVITIFVIAQLVGTILYILHLHLKLDKMSNELTLHEDYVFLKRVQSCWKPQGEDISFLDCAKISESFRELMDFSSSQKVIEAGDDVLSLSHTHTHTHSPSPPHSLQVLHWRNTTYAPKDDVFSNQDGKITISKGGRYYIYAQVTFCSKPELHTPLTFKVQVYLDLPLETHQLLMKSVGTYNTAVDLCDLQSIHLSRAVELQSGHTIFVNVTDISRVDFNYGYTYFGLIQLS</sequence>